<feature type="signal peptide" evidence="1">
    <location>
        <begin position="1"/>
        <end position="23"/>
    </location>
</feature>
<evidence type="ECO:0000256" key="1">
    <source>
        <dbReference type="SAM" id="SignalP"/>
    </source>
</evidence>
<evidence type="ECO:0000313" key="2">
    <source>
        <dbReference type="EMBL" id="MTI26527.1"/>
    </source>
</evidence>
<dbReference type="EMBL" id="SMLW01000585">
    <property type="protein sequence ID" value="MTI26527.1"/>
    <property type="molecule type" value="Genomic_DNA"/>
</dbReference>
<feature type="non-terminal residue" evidence="2">
    <location>
        <position position="428"/>
    </location>
</feature>
<feature type="chain" id="PRO_5045145576" description="DUF4270 family protein" evidence="1">
    <location>
        <begin position="24"/>
        <end position="428"/>
    </location>
</feature>
<gene>
    <name evidence="2" type="ORF">E1163_16335</name>
</gene>
<comment type="caution">
    <text evidence="2">The sequence shown here is derived from an EMBL/GenBank/DDBJ whole genome shotgun (WGS) entry which is preliminary data.</text>
</comment>
<accession>A0ABW9RQS0</accession>
<proteinExistence type="predicted"/>
<protein>
    <recommendedName>
        <fullName evidence="4">DUF4270 family protein</fullName>
    </recommendedName>
</protein>
<organism evidence="2 3">
    <name type="scientific">Fulvivirga kasyanovii</name>
    <dbReference type="NCBI Taxonomy" id="396812"/>
    <lineage>
        <taxon>Bacteria</taxon>
        <taxon>Pseudomonadati</taxon>
        <taxon>Bacteroidota</taxon>
        <taxon>Cytophagia</taxon>
        <taxon>Cytophagales</taxon>
        <taxon>Fulvivirgaceae</taxon>
        <taxon>Fulvivirga</taxon>
    </lineage>
</organism>
<evidence type="ECO:0008006" key="4">
    <source>
        <dbReference type="Google" id="ProtNLM"/>
    </source>
</evidence>
<reference evidence="2 3" key="1">
    <citation type="submission" date="2019-02" db="EMBL/GenBank/DDBJ databases">
        <authorList>
            <person name="Goldberg S.R."/>
            <person name="Haltli B.A."/>
            <person name="Correa H."/>
            <person name="Russell K.G."/>
        </authorList>
    </citation>
    <scope>NUCLEOTIDE SEQUENCE [LARGE SCALE GENOMIC DNA]</scope>
    <source>
        <strain evidence="2 3">JCM 16186</strain>
    </source>
</reference>
<dbReference type="RefSeq" id="WP_155173541.1">
    <property type="nucleotide sequence ID" value="NZ_SMLW01000585.1"/>
</dbReference>
<dbReference type="PROSITE" id="PS51257">
    <property type="entry name" value="PROKAR_LIPOPROTEIN"/>
    <property type="match status" value="1"/>
</dbReference>
<sequence length="428" mass="47967">MKNIEANRILLLLLLGCSMISCNDEDFTTGAQFFNDVSFELATWDSLTMKFSTVKFDSSITSSPEGLVVGRTSNTYFGKVNAAAYLQLTPDSSAYQLDEKEVRYDSITLVLEYNNYFLNDTTKSFTLIVDELYEEIELNSETGNLYNTSRFYTQRDIYGDTAMLGQKTVSPRPYTGSSIEIRLSDTLGLKLFEETFDSDNLYSYPADFLDFFKGIKISATEDAEAVIGFAVSPVVKIYYTDNSSIPSEQKYLALTNQSSGEVYFNSFEADYTGTALENITSEDEGLASSLTGATAYMQSGAGLAIRIELPYLKKIIEDNPDLLLNNAEIQLRPIRDQYASEQLLPQTLTMYYVNNKNTNISSTSYSLELTLDDEYDLDTYYSADITEFVTYQLSLTENNENALLITSTESGFSSSLDYVVLGNQQNED</sequence>
<keyword evidence="3" id="KW-1185">Reference proteome</keyword>
<name>A0ABW9RQS0_9BACT</name>
<evidence type="ECO:0000313" key="3">
    <source>
        <dbReference type="Proteomes" id="UP000798808"/>
    </source>
</evidence>
<dbReference type="Proteomes" id="UP000798808">
    <property type="component" value="Unassembled WGS sequence"/>
</dbReference>
<keyword evidence="1" id="KW-0732">Signal</keyword>